<evidence type="ECO:0000313" key="2">
    <source>
        <dbReference type="Proteomes" id="UP000290572"/>
    </source>
</evidence>
<dbReference type="AlphaFoldDB" id="A0A498NS64"/>
<proteinExistence type="predicted"/>
<reference evidence="1 2" key="1">
    <citation type="submission" date="2018-03" db="EMBL/GenBank/DDBJ databases">
        <title>Draft genome sequence of Rohu Carp (Labeo rohita).</title>
        <authorList>
            <person name="Das P."/>
            <person name="Kushwaha B."/>
            <person name="Joshi C.G."/>
            <person name="Kumar D."/>
            <person name="Nagpure N.S."/>
            <person name="Sahoo L."/>
            <person name="Das S.P."/>
            <person name="Bit A."/>
            <person name="Patnaik S."/>
            <person name="Meher P.K."/>
            <person name="Jayasankar P."/>
            <person name="Koringa P.G."/>
            <person name="Patel N.V."/>
            <person name="Hinsu A.T."/>
            <person name="Kumar R."/>
            <person name="Pandey M."/>
            <person name="Agarwal S."/>
            <person name="Srivastava S."/>
            <person name="Singh M."/>
            <person name="Iquebal M.A."/>
            <person name="Jaiswal S."/>
            <person name="Angadi U.B."/>
            <person name="Kumar N."/>
            <person name="Raza M."/>
            <person name="Shah T.M."/>
            <person name="Rai A."/>
            <person name="Jena J.K."/>
        </authorList>
    </citation>
    <scope>NUCLEOTIDE SEQUENCE [LARGE SCALE GENOMIC DNA]</scope>
    <source>
        <strain evidence="1">DASCIFA01</strain>
        <tissue evidence="1">Testis</tissue>
    </source>
</reference>
<accession>A0A498NS64</accession>
<gene>
    <name evidence="1" type="ORF">ROHU_004027</name>
</gene>
<dbReference type="Proteomes" id="UP000290572">
    <property type="component" value="Unassembled WGS sequence"/>
</dbReference>
<sequence length="102" mass="11394">MRTRNSGRDVCRSDLSVPLSKKHLKTNGISYTCQPLPFGPCWSWGPRTSCAGSLGAPEHHIEQTSVYPERKAVCARLEKISHIGLFHRYPLRPSSINFSALT</sequence>
<name>A0A498NS64_LABRO</name>
<keyword evidence="2" id="KW-1185">Reference proteome</keyword>
<protein>
    <submittedName>
        <fullName evidence="1">Uncharacterized protein</fullName>
    </submittedName>
</protein>
<comment type="caution">
    <text evidence="1">The sequence shown here is derived from an EMBL/GenBank/DDBJ whole genome shotgun (WGS) entry which is preliminary data.</text>
</comment>
<evidence type="ECO:0000313" key="1">
    <source>
        <dbReference type="EMBL" id="RXN34384.1"/>
    </source>
</evidence>
<organism evidence="1 2">
    <name type="scientific">Labeo rohita</name>
    <name type="common">Indian major carp</name>
    <name type="synonym">Cyprinus rohita</name>
    <dbReference type="NCBI Taxonomy" id="84645"/>
    <lineage>
        <taxon>Eukaryota</taxon>
        <taxon>Metazoa</taxon>
        <taxon>Chordata</taxon>
        <taxon>Craniata</taxon>
        <taxon>Vertebrata</taxon>
        <taxon>Euteleostomi</taxon>
        <taxon>Actinopterygii</taxon>
        <taxon>Neopterygii</taxon>
        <taxon>Teleostei</taxon>
        <taxon>Ostariophysi</taxon>
        <taxon>Cypriniformes</taxon>
        <taxon>Cyprinidae</taxon>
        <taxon>Labeoninae</taxon>
        <taxon>Labeonini</taxon>
        <taxon>Labeo</taxon>
    </lineage>
</organism>
<dbReference type="EMBL" id="QBIY01011189">
    <property type="protein sequence ID" value="RXN34384.1"/>
    <property type="molecule type" value="Genomic_DNA"/>
</dbReference>